<protein>
    <recommendedName>
        <fullName evidence="4">CBM-cenC domain-containing protein</fullName>
    </recommendedName>
</protein>
<evidence type="ECO:0008006" key="4">
    <source>
        <dbReference type="Google" id="ProtNLM"/>
    </source>
</evidence>
<dbReference type="Gene3D" id="2.60.120.260">
    <property type="entry name" value="Galactose-binding domain-like"/>
    <property type="match status" value="1"/>
</dbReference>
<feature type="signal peptide" evidence="1">
    <location>
        <begin position="1"/>
        <end position="21"/>
    </location>
</feature>
<dbReference type="GeneID" id="41992245"/>
<dbReference type="AlphaFoldDB" id="A0A366S6K5"/>
<dbReference type="OrthoDB" id="5099324at2759"/>
<keyword evidence="1" id="KW-0732">Signal</keyword>
<sequence length="272" mass="28824">MGCRSILTVAVVAAGLFGADASPCKPATSTAVSVVQSEALSTVASEVTSSVLVETSLTLSTETTSTAEGSSSTILETSLTTLAETTAIADATTSSALIEETPTTLAASTTTIEAESCIETQVVVNPGFDDNNDGSPWIHDGQVKSDYTPSNPNNLEVTVYNGPPQSISQTLHNIKAGEYQLSFRWRITWVDNDSGSYNCYIIPRIGTSRLLSVFANDPSDMYAHSTGFWPAFQDLDEVNLSLQVVCTGTGDFSSVIFNFDDVTLTKVCDVDL</sequence>
<feature type="chain" id="PRO_5016917335" description="CBM-cenC domain-containing protein" evidence="1">
    <location>
        <begin position="22"/>
        <end position="272"/>
    </location>
</feature>
<organism evidence="2 3">
    <name type="scientific">Fusarium coffeatum</name>
    <dbReference type="NCBI Taxonomy" id="231269"/>
    <lineage>
        <taxon>Eukaryota</taxon>
        <taxon>Fungi</taxon>
        <taxon>Dikarya</taxon>
        <taxon>Ascomycota</taxon>
        <taxon>Pezizomycotina</taxon>
        <taxon>Sordariomycetes</taxon>
        <taxon>Hypocreomycetidae</taxon>
        <taxon>Hypocreales</taxon>
        <taxon>Nectriaceae</taxon>
        <taxon>Fusarium</taxon>
        <taxon>Fusarium incarnatum-equiseti species complex</taxon>
    </lineage>
</organism>
<proteinExistence type="predicted"/>
<dbReference type="EMBL" id="QKXC01000058">
    <property type="protein sequence ID" value="RBR24310.1"/>
    <property type="molecule type" value="Genomic_DNA"/>
</dbReference>
<gene>
    <name evidence="2" type="ORF">FIESC28_02800</name>
</gene>
<dbReference type="Proteomes" id="UP000253153">
    <property type="component" value="Unassembled WGS sequence"/>
</dbReference>
<accession>A0A366S6K5</accession>
<evidence type="ECO:0000313" key="3">
    <source>
        <dbReference type="Proteomes" id="UP000253153"/>
    </source>
</evidence>
<name>A0A366S6K5_9HYPO</name>
<evidence type="ECO:0000313" key="2">
    <source>
        <dbReference type="EMBL" id="RBR24310.1"/>
    </source>
</evidence>
<dbReference type="RefSeq" id="XP_031018901.1">
    <property type="nucleotide sequence ID" value="XM_031156949.1"/>
</dbReference>
<evidence type="ECO:0000256" key="1">
    <source>
        <dbReference type="SAM" id="SignalP"/>
    </source>
</evidence>
<keyword evidence="3" id="KW-1185">Reference proteome</keyword>
<reference evidence="2 3" key="1">
    <citation type="submission" date="2018-06" db="EMBL/GenBank/DDBJ databases">
        <title>Fusarium incarnatum-equiseti species complex species 28.</title>
        <authorList>
            <person name="Gardiner D.M."/>
        </authorList>
    </citation>
    <scope>NUCLEOTIDE SEQUENCE [LARGE SCALE GENOMIC DNA]</scope>
    <source>
        <strain evidence="2 3">FIESC_28</strain>
    </source>
</reference>
<comment type="caution">
    <text evidence="2">The sequence shown here is derived from an EMBL/GenBank/DDBJ whole genome shotgun (WGS) entry which is preliminary data.</text>
</comment>